<reference evidence="12" key="1">
    <citation type="submission" date="2019-07" db="EMBL/GenBank/DDBJ databases">
        <title>Chitinimonas sp. nov., isolated from Ny-Alesund, arctica soil.</title>
        <authorList>
            <person name="Xu Q."/>
            <person name="Peng F."/>
        </authorList>
    </citation>
    <scope>NUCLEOTIDE SEQUENCE [LARGE SCALE GENOMIC DNA]</scope>
    <source>
        <strain evidence="12">R3-44</strain>
    </source>
</reference>
<evidence type="ECO:0000256" key="8">
    <source>
        <dbReference type="ARBA" id="ARBA00023136"/>
    </source>
</evidence>
<proteinExistence type="predicted"/>
<dbReference type="GO" id="GO:0015031">
    <property type="term" value="P:protein transport"/>
    <property type="evidence" value="ECO:0007669"/>
    <property type="project" value="UniProtKB-KW"/>
</dbReference>
<feature type="domain" description="Type II secretion system protein GspC N-terminal" evidence="10">
    <location>
        <begin position="19"/>
        <end position="138"/>
    </location>
</feature>
<comment type="subcellular location">
    <subcellularLocation>
        <location evidence="1">Cell inner membrane</location>
    </subcellularLocation>
</comment>
<sequence length="292" mass="31080">MIVSLPATPWFYRSLHAILLVLVAWFAAGLFWQIFSPRPLPPVAAPSKQLQRPPQLDMSALNGLFGSPSNGEPQPSTLSFKLRGVIATASPAVAVFEVPGQPALAIKTGGEVEAGVRLVEVNAEYVLLDNRGRRERMELDAKPAATIGTADTTPAGGGDSSLITAAPMEAPPAEPQTEKRFELRKENERSLHRQELVEGLQRLNVADWSRGLGEAPGGGITVQNAASQPLAAPLGLQSGDILKSVNGAPLTHVGDISALYSAFSRASQISVEIKRNGTPMNLRYRIESPTAP</sequence>
<dbReference type="GO" id="GO:0005886">
    <property type="term" value="C:plasma membrane"/>
    <property type="evidence" value="ECO:0007669"/>
    <property type="project" value="UniProtKB-SubCell"/>
</dbReference>
<evidence type="ECO:0000313" key="12">
    <source>
        <dbReference type="Proteomes" id="UP000317550"/>
    </source>
</evidence>
<accession>A0A516SBJ9</accession>
<dbReference type="Proteomes" id="UP000317550">
    <property type="component" value="Chromosome"/>
</dbReference>
<evidence type="ECO:0000259" key="10">
    <source>
        <dbReference type="Pfam" id="PF11356"/>
    </source>
</evidence>
<dbReference type="InterPro" id="IPR036034">
    <property type="entry name" value="PDZ_sf"/>
</dbReference>
<evidence type="ECO:0000256" key="3">
    <source>
        <dbReference type="ARBA" id="ARBA00022475"/>
    </source>
</evidence>
<dbReference type="RefSeq" id="WP_143856445.1">
    <property type="nucleotide sequence ID" value="NZ_CP041730.1"/>
</dbReference>
<keyword evidence="4" id="KW-0997">Cell inner membrane</keyword>
<gene>
    <name evidence="11" type="ORF">FNU76_03640</name>
</gene>
<name>A0A516SBJ9_9NEIS</name>
<keyword evidence="7 9" id="KW-1133">Transmembrane helix</keyword>
<dbReference type="SUPFAM" id="SSF50156">
    <property type="entry name" value="PDZ domain-like"/>
    <property type="match status" value="1"/>
</dbReference>
<organism evidence="11 12">
    <name type="scientific">Chitinimonas arctica</name>
    <dbReference type="NCBI Taxonomy" id="2594795"/>
    <lineage>
        <taxon>Bacteria</taxon>
        <taxon>Pseudomonadati</taxon>
        <taxon>Pseudomonadota</taxon>
        <taxon>Betaproteobacteria</taxon>
        <taxon>Neisseriales</taxon>
        <taxon>Chitinibacteraceae</taxon>
        <taxon>Chitinimonas</taxon>
    </lineage>
</organism>
<dbReference type="OrthoDB" id="9131868at2"/>
<evidence type="ECO:0000256" key="2">
    <source>
        <dbReference type="ARBA" id="ARBA00022448"/>
    </source>
</evidence>
<evidence type="ECO:0000256" key="9">
    <source>
        <dbReference type="SAM" id="Phobius"/>
    </source>
</evidence>
<dbReference type="Gene3D" id="2.30.42.10">
    <property type="match status" value="1"/>
</dbReference>
<dbReference type="EMBL" id="CP041730">
    <property type="protein sequence ID" value="QDQ25520.1"/>
    <property type="molecule type" value="Genomic_DNA"/>
</dbReference>
<evidence type="ECO:0000256" key="1">
    <source>
        <dbReference type="ARBA" id="ARBA00004533"/>
    </source>
</evidence>
<evidence type="ECO:0000256" key="6">
    <source>
        <dbReference type="ARBA" id="ARBA00022927"/>
    </source>
</evidence>
<evidence type="ECO:0000256" key="7">
    <source>
        <dbReference type="ARBA" id="ARBA00022989"/>
    </source>
</evidence>
<keyword evidence="8 9" id="KW-0472">Membrane</keyword>
<feature type="transmembrane region" description="Helical" evidence="9">
    <location>
        <begin position="15"/>
        <end position="35"/>
    </location>
</feature>
<dbReference type="InterPro" id="IPR024961">
    <property type="entry name" value="T2SS_GspC_N"/>
</dbReference>
<evidence type="ECO:0000313" key="11">
    <source>
        <dbReference type="EMBL" id="QDQ25520.1"/>
    </source>
</evidence>
<dbReference type="KEGG" id="cari:FNU76_03640"/>
<keyword evidence="5 9" id="KW-0812">Transmembrane</keyword>
<keyword evidence="6" id="KW-0653">Protein transport</keyword>
<dbReference type="AlphaFoldDB" id="A0A516SBJ9"/>
<keyword evidence="2" id="KW-0813">Transport</keyword>
<dbReference type="Gene3D" id="2.30.30.830">
    <property type="match status" value="1"/>
</dbReference>
<evidence type="ECO:0000256" key="4">
    <source>
        <dbReference type="ARBA" id="ARBA00022519"/>
    </source>
</evidence>
<evidence type="ECO:0000256" key="5">
    <source>
        <dbReference type="ARBA" id="ARBA00022692"/>
    </source>
</evidence>
<dbReference type="Pfam" id="PF11356">
    <property type="entry name" value="T2SSC"/>
    <property type="match status" value="1"/>
</dbReference>
<protein>
    <recommendedName>
        <fullName evidence="10">Type II secretion system protein GspC N-terminal domain-containing protein</fullName>
    </recommendedName>
</protein>
<keyword evidence="3" id="KW-1003">Cell membrane</keyword>
<keyword evidence="12" id="KW-1185">Reference proteome</keyword>